<sequence length="550" mass="61465">MPVGLVSPLPTNYERTNTTTVPSSPAFDVLRLLKTTPTSKICLVLPRATFIPVVLKTSNTSASNSVLNELRILQKLSHPAIINPLNAPLRYGDDGTYNDKLNAPIECHLFLPYLQPLPAQSTKPHHFMSILEALSHVHSHGYVHADVKPTNILASYPVTNPKKGEQEFKLVLTDFSHSRPVGHSSKVLYTTTGFSLPSYSGTYTPEIDYYALKTTLNHLFKSSITSHSTRSLSEFLLQNSYSNPYPSTPVHPVQKYVTSNLNLRKSLASLKTSVQPYPPPSFSLLPLGTFHSGGFTLKITPTYIFIFNPKMFLFSHSSKYLQGSMKNGYIKSKSKHSIVKRLIKSSDASTTVDFNLKSCPVTFEDDILNSFFGLNISSGSTEGSGWATSERLRIHLNDNLVEYGPEGCTLNGNDAGGKWWDFSMKVCERILEDKITQVQEERRERNEGKEETTINLDVTVDSFLFESEDDETVSSLGDLVDGVEDVEEQQDQIDVDYENKKVIVNDEVYEIVKGRAVGEGGEEGKAIRAWVEEMRRRRTVDSDDDSDVQF</sequence>
<proteinExistence type="predicted"/>
<evidence type="ECO:0000313" key="2">
    <source>
        <dbReference type="EMBL" id="GMH98002.1"/>
    </source>
</evidence>
<dbReference type="GO" id="GO:0005634">
    <property type="term" value="C:nucleus"/>
    <property type="evidence" value="ECO:0007669"/>
    <property type="project" value="TreeGrafter"/>
</dbReference>
<feature type="domain" description="Protein kinase" evidence="1">
    <location>
        <begin position="27"/>
        <end position="278"/>
    </location>
</feature>
<reference evidence="3" key="1">
    <citation type="journal article" date="2023" name="Commun. Biol.">
        <title>Genome analysis of Parmales, the sister group of diatoms, reveals the evolutionary specialization of diatoms from phago-mixotrophs to photoautotrophs.</title>
        <authorList>
            <person name="Ban H."/>
            <person name="Sato S."/>
            <person name="Yoshikawa S."/>
            <person name="Yamada K."/>
            <person name="Nakamura Y."/>
            <person name="Ichinomiya M."/>
            <person name="Sato N."/>
            <person name="Blanc-Mathieu R."/>
            <person name="Endo H."/>
            <person name="Kuwata A."/>
            <person name="Ogata H."/>
        </authorList>
    </citation>
    <scope>NUCLEOTIDE SEQUENCE [LARGE SCALE GENOMIC DNA]</scope>
    <source>
        <strain evidence="3">NIES 3701</strain>
    </source>
</reference>
<organism evidence="2 3">
    <name type="scientific">Triparma strigata</name>
    <dbReference type="NCBI Taxonomy" id="1606541"/>
    <lineage>
        <taxon>Eukaryota</taxon>
        <taxon>Sar</taxon>
        <taxon>Stramenopiles</taxon>
        <taxon>Ochrophyta</taxon>
        <taxon>Bolidophyceae</taxon>
        <taxon>Parmales</taxon>
        <taxon>Triparmaceae</taxon>
        <taxon>Triparma</taxon>
    </lineage>
</organism>
<dbReference type="GO" id="GO:0044773">
    <property type="term" value="P:mitotic DNA damage checkpoint signaling"/>
    <property type="evidence" value="ECO:0007669"/>
    <property type="project" value="TreeGrafter"/>
</dbReference>
<dbReference type="PROSITE" id="PS50011">
    <property type="entry name" value="PROTEIN_KINASE_DOM"/>
    <property type="match status" value="1"/>
</dbReference>
<name>A0A9W7C2E8_9STRA</name>
<dbReference type="SMART" id="SM00220">
    <property type="entry name" value="S_TKc"/>
    <property type="match status" value="1"/>
</dbReference>
<dbReference type="Proteomes" id="UP001165085">
    <property type="component" value="Unassembled WGS sequence"/>
</dbReference>
<dbReference type="PANTHER" id="PTHR44167">
    <property type="entry name" value="OVARIAN-SPECIFIC SERINE/THREONINE-PROTEIN KINASE LOK-RELATED"/>
    <property type="match status" value="1"/>
</dbReference>
<dbReference type="OrthoDB" id="1073985at2759"/>
<accession>A0A9W7C2E8</accession>
<comment type="caution">
    <text evidence="2">The sequence shown here is derived from an EMBL/GenBank/DDBJ whole genome shotgun (WGS) entry which is preliminary data.</text>
</comment>
<dbReference type="InterPro" id="IPR011009">
    <property type="entry name" value="Kinase-like_dom_sf"/>
</dbReference>
<gene>
    <name evidence="2" type="ORF">TrST_g1250</name>
</gene>
<dbReference type="Pfam" id="PF00069">
    <property type="entry name" value="Pkinase"/>
    <property type="match status" value="1"/>
</dbReference>
<evidence type="ECO:0000313" key="3">
    <source>
        <dbReference type="Proteomes" id="UP001165085"/>
    </source>
</evidence>
<dbReference type="EMBL" id="BRXY01000506">
    <property type="protein sequence ID" value="GMH98002.1"/>
    <property type="molecule type" value="Genomic_DNA"/>
</dbReference>
<keyword evidence="3" id="KW-1185">Reference proteome</keyword>
<dbReference type="InterPro" id="IPR000719">
    <property type="entry name" value="Prot_kinase_dom"/>
</dbReference>
<protein>
    <recommendedName>
        <fullName evidence="1">Protein kinase domain-containing protein</fullName>
    </recommendedName>
</protein>
<dbReference type="PANTHER" id="PTHR44167:SF24">
    <property type="entry name" value="SERINE_THREONINE-PROTEIN KINASE CHK2"/>
    <property type="match status" value="1"/>
</dbReference>
<dbReference type="AlphaFoldDB" id="A0A9W7C2E8"/>
<dbReference type="GO" id="GO:0004674">
    <property type="term" value="F:protein serine/threonine kinase activity"/>
    <property type="evidence" value="ECO:0007669"/>
    <property type="project" value="TreeGrafter"/>
</dbReference>
<dbReference type="SUPFAM" id="SSF56112">
    <property type="entry name" value="Protein kinase-like (PK-like)"/>
    <property type="match status" value="1"/>
</dbReference>
<dbReference type="Gene3D" id="1.10.510.10">
    <property type="entry name" value="Transferase(Phosphotransferase) domain 1"/>
    <property type="match status" value="1"/>
</dbReference>
<dbReference type="GO" id="GO:0005524">
    <property type="term" value="F:ATP binding"/>
    <property type="evidence" value="ECO:0007669"/>
    <property type="project" value="InterPro"/>
</dbReference>
<evidence type="ECO:0000259" key="1">
    <source>
        <dbReference type="PROSITE" id="PS50011"/>
    </source>
</evidence>